<evidence type="ECO:0000256" key="3">
    <source>
        <dbReference type="ARBA" id="ARBA00023709"/>
    </source>
</evidence>
<dbReference type="InterPro" id="IPR014748">
    <property type="entry name" value="Enoyl-CoA_hydra_C"/>
</dbReference>
<dbReference type="GO" id="GO:0004300">
    <property type="term" value="F:enoyl-CoA hydratase activity"/>
    <property type="evidence" value="ECO:0007669"/>
    <property type="project" value="UniProtKB-EC"/>
</dbReference>
<name>A0A3G8ZI47_9ACTN</name>
<dbReference type="Proteomes" id="UP000268084">
    <property type="component" value="Chromosome"/>
</dbReference>
<organism evidence="5 6">
    <name type="scientific">Nakamurella antarctica</name>
    <dbReference type="NCBI Taxonomy" id="1902245"/>
    <lineage>
        <taxon>Bacteria</taxon>
        <taxon>Bacillati</taxon>
        <taxon>Actinomycetota</taxon>
        <taxon>Actinomycetes</taxon>
        <taxon>Nakamurellales</taxon>
        <taxon>Nakamurellaceae</taxon>
        <taxon>Nakamurella</taxon>
    </lineage>
</organism>
<evidence type="ECO:0000256" key="4">
    <source>
        <dbReference type="ARBA" id="ARBA00023717"/>
    </source>
</evidence>
<keyword evidence="2" id="KW-0456">Lyase</keyword>
<evidence type="ECO:0000313" key="5">
    <source>
        <dbReference type="EMBL" id="AZI57059.1"/>
    </source>
</evidence>
<protein>
    <submittedName>
        <fullName evidence="5">Enoyl-CoA hydratase/isomerase family protein</fullName>
    </submittedName>
</protein>
<dbReference type="AlphaFoldDB" id="A0A3G8ZI47"/>
<dbReference type="PANTHER" id="PTHR11941:SF54">
    <property type="entry name" value="ENOYL-COA HYDRATASE, MITOCHONDRIAL"/>
    <property type="match status" value="1"/>
</dbReference>
<dbReference type="GO" id="GO:0006635">
    <property type="term" value="P:fatty acid beta-oxidation"/>
    <property type="evidence" value="ECO:0007669"/>
    <property type="project" value="TreeGrafter"/>
</dbReference>
<comment type="catalytic activity">
    <reaction evidence="4">
        <text>a 4-saturated-(3S)-3-hydroxyacyl-CoA = a (3E)-enoyl-CoA + H2O</text>
        <dbReference type="Rhea" id="RHEA:20724"/>
        <dbReference type="ChEBI" id="CHEBI:15377"/>
        <dbReference type="ChEBI" id="CHEBI:58521"/>
        <dbReference type="ChEBI" id="CHEBI:137480"/>
        <dbReference type="EC" id="4.2.1.17"/>
    </reaction>
</comment>
<dbReference type="SUPFAM" id="SSF52096">
    <property type="entry name" value="ClpP/crotonase"/>
    <property type="match status" value="1"/>
</dbReference>
<dbReference type="CDD" id="cd06558">
    <property type="entry name" value="crotonase-like"/>
    <property type="match status" value="1"/>
</dbReference>
<evidence type="ECO:0000313" key="6">
    <source>
        <dbReference type="Proteomes" id="UP000268084"/>
    </source>
</evidence>
<dbReference type="GO" id="GO:0016853">
    <property type="term" value="F:isomerase activity"/>
    <property type="evidence" value="ECO:0007669"/>
    <property type="project" value="UniProtKB-KW"/>
</dbReference>
<reference evidence="5 6" key="1">
    <citation type="submission" date="2018-11" db="EMBL/GenBank/DDBJ databases">
        <authorList>
            <person name="Da X."/>
        </authorList>
    </citation>
    <scope>NUCLEOTIDE SEQUENCE [LARGE SCALE GENOMIC DNA]</scope>
    <source>
        <strain evidence="5 6">S14-144</strain>
    </source>
</reference>
<comment type="similarity">
    <text evidence="1">Belongs to the enoyl-CoA hydratase/isomerase family.</text>
</comment>
<gene>
    <name evidence="5" type="ORF">EH165_01625</name>
</gene>
<dbReference type="PANTHER" id="PTHR11941">
    <property type="entry name" value="ENOYL-COA HYDRATASE-RELATED"/>
    <property type="match status" value="1"/>
</dbReference>
<dbReference type="InterPro" id="IPR001753">
    <property type="entry name" value="Enoyl-CoA_hydra/iso"/>
</dbReference>
<dbReference type="Pfam" id="PF00378">
    <property type="entry name" value="ECH_1"/>
    <property type="match status" value="1"/>
</dbReference>
<dbReference type="OrthoDB" id="8452484at2"/>
<keyword evidence="6" id="KW-1185">Reference proteome</keyword>
<keyword evidence="5" id="KW-0413">Isomerase</keyword>
<comment type="catalytic activity">
    <reaction evidence="3">
        <text>a (3S)-3-hydroxyacyl-CoA = a (2E)-enoyl-CoA + H2O</text>
        <dbReference type="Rhea" id="RHEA:16105"/>
        <dbReference type="ChEBI" id="CHEBI:15377"/>
        <dbReference type="ChEBI" id="CHEBI:57318"/>
        <dbReference type="ChEBI" id="CHEBI:58856"/>
        <dbReference type="EC" id="4.2.1.17"/>
    </reaction>
</comment>
<evidence type="ECO:0000256" key="1">
    <source>
        <dbReference type="ARBA" id="ARBA00005254"/>
    </source>
</evidence>
<dbReference type="Gene3D" id="1.10.12.10">
    <property type="entry name" value="Lyase 2-enoyl-coa Hydratase, Chain A, domain 2"/>
    <property type="match status" value="1"/>
</dbReference>
<dbReference type="EMBL" id="CP034170">
    <property type="protein sequence ID" value="AZI57059.1"/>
    <property type="molecule type" value="Genomic_DNA"/>
</dbReference>
<proteinExistence type="inferred from homology"/>
<sequence>MAGHTDGAITVEHHGHIAHVVLDRPKKLNAMTVAMDHQMNDLVHALNNDANVRVILLSGAGDRAFSAGSDITDLDEYGDNWSYRNRFDARTDYARAMWLNRKPVVAAIHGYCIGGGLEMACASDIRIATPEASFGAGEIKWGWHGGSGQTQLLTHLIGPGYASRLLLTGDRIDGAEALRIGLVQQIVPFSDLIDTAMAVALTIAGMSPIAVEKTKSMVRLAQNAPLDVALLAENDSFAYLMMTEDAAEGRAAFAEKRPPVFKGR</sequence>
<reference evidence="5 6" key="2">
    <citation type="submission" date="2018-12" db="EMBL/GenBank/DDBJ databases">
        <title>Nakamurella antarcticus sp. nov., isolated from Antarctica South Shetland Islands soil.</title>
        <authorList>
            <person name="Peng F."/>
        </authorList>
    </citation>
    <scope>NUCLEOTIDE SEQUENCE [LARGE SCALE GENOMIC DNA]</scope>
    <source>
        <strain evidence="5 6">S14-144</strain>
    </source>
</reference>
<accession>A0A3G8ZI47</accession>
<dbReference type="KEGG" id="nak:EH165_01625"/>
<evidence type="ECO:0000256" key="2">
    <source>
        <dbReference type="ARBA" id="ARBA00023239"/>
    </source>
</evidence>
<dbReference type="InterPro" id="IPR029045">
    <property type="entry name" value="ClpP/crotonase-like_dom_sf"/>
</dbReference>
<dbReference type="RefSeq" id="WP_124797744.1">
    <property type="nucleotide sequence ID" value="NZ_CP034170.1"/>
</dbReference>
<dbReference type="Gene3D" id="3.90.226.10">
    <property type="entry name" value="2-enoyl-CoA Hydratase, Chain A, domain 1"/>
    <property type="match status" value="1"/>
</dbReference>